<evidence type="ECO:0000313" key="4">
    <source>
        <dbReference type="Proteomes" id="UP000076481"/>
    </source>
</evidence>
<accession>A0A165MAP1</accession>
<protein>
    <recommendedName>
        <fullName evidence="1">Putative membrane protein insertion efficiency factor</fullName>
    </recommendedName>
</protein>
<gene>
    <name evidence="3" type="ORF">A3K90_00135</name>
</gene>
<dbReference type="HAMAP" id="MF_00386">
    <property type="entry name" value="UPF0161_YidD"/>
    <property type="match status" value="1"/>
</dbReference>
<keyword evidence="1" id="KW-1003">Cell membrane</keyword>
<comment type="similarity">
    <text evidence="1">Belongs to the UPF0161 family.</text>
</comment>
<feature type="region of interest" description="Disordered" evidence="2">
    <location>
        <begin position="66"/>
        <end position="86"/>
    </location>
</feature>
<dbReference type="InterPro" id="IPR002696">
    <property type="entry name" value="Membr_insert_effic_factor_YidD"/>
</dbReference>
<comment type="subcellular location">
    <subcellularLocation>
        <location evidence="1">Cell membrane</location>
        <topology evidence="1">Peripheral membrane protein</topology>
        <orientation evidence="1">Cytoplasmic side</orientation>
    </subcellularLocation>
</comment>
<dbReference type="EMBL" id="LVWG01000016">
    <property type="protein sequence ID" value="KZK75018.1"/>
    <property type="molecule type" value="Genomic_DNA"/>
</dbReference>
<dbReference type="Proteomes" id="UP000076481">
    <property type="component" value="Unassembled WGS sequence"/>
</dbReference>
<dbReference type="PANTHER" id="PTHR33383">
    <property type="entry name" value="MEMBRANE PROTEIN INSERTION EFFICIENCY FACTOR-RELATED"/>
    <property type="match status" value="1"/>
</dbReference>
<evidence type="ECO:0000256" key="1">
    <source>
        <dbReference type="HAMAP-Rule" id="MF_00386"/>
    </source>
</evidence>
<dbReference type="RefSeq" id="WP_303680964.1">
    <property type="nucleotide sequence ID" value="NZ_LVWG01000016.1"/>
</dbReference>
<evidence type="ECO:0000256" key="2">
    <source>
        <dbReference type="SAM" id="MobiDB-lite"/>
    </source>
</evidence>
<dbReference type="Pfam" id="PF01809">
    <property type="entry name" value="YidD"/>
    <property type="match status" value="1"/>
</dbReference>
<dbReference type="PANTHER" id="PTHR33383:SF1">
    <property type="entry name" value="MEMBRANE PROTEIN INSERTION EFFICIENCY FACTOR-RELATED"/>
    <property type="match status" value="1"/>
</dbReference>
<keyword evidence="1" id="KW-0472">Membrane</keyword>
<dbReference type="GO" id="GO:0005886">
    <property type="term" value="C:plasma membrane"/>
    <property type="evidence" value="ECO:0007669"/>
    <property type="project" value="UniProtKB-SubCell"/>
</dbReference>
<evidence type="ECO:0000313" key="3">
    <source>
        <dbReference type="EMBL" id="KZK75018.1"/>
    </source>
</evidence>
<dbReference type="AlphaFoldDB" id="A0A165MAP1"/>
<dbReference type="SMART" id="SM01234">
    <property type="entry name" value="Haemolytic"/>
    <property type="match status" value="1"/>
</dbReference>
<proteinExistence type="inferred from homology"/>
<comment type="caution">
    <text evidence="3">The sequence shown here is derived from an EMBL/GenBank/DDBJ whole genome shotgun (WGS) entry which is preliminary data.</text>
</comment>
<dbReference type="NCBIfam" id="TIGR00278">
    <property type="entry name" value="membrane protein insertion efficiency factor YidD"/>
    <property type="match status" value="1"/>
</dbReference>
<organism evidence="3 4">
    <name type="scientific">Pelodictyon luteolum</name>
    <dbReference type="NCBI Taxonomy" id="1100"/>
    <lineage>
        <taxon>Bacteria</taxon>
        <taxon>Pseudomonadati</taxon>
        <taxon>Chlorobiota</taxon>
        <taxon>Chlorobiia</taxon>
        <taxon>Chlorobiales</taxon>
        <taxon>Chlorobiaceae</taxon>
        <taxon>Chlorobium/Pelodictyon group</taxon>
        <taxon>Pelodictyon</taxon>
    </lineage>
</organism>
<reference evidence="3 4" key="1">
    <citation type="submission" date="2016-03" db="EMBL/GenBank/DDBJ databases">
        <title>Speciation and ecological success in dimly lit waters: horizontal gene transfer in a green sulfur bacteria bloom unveiled by metagenomic assembly.</title>
        <authorList>
            <person name="Llorens-Mares T."/>
            <person name="Liu Z."/>
            <person name="Allen L.Z."/>
            <person name="Rusch D.B."/>
            <person name="Craig M.T."/>
            <person name="Dupont C.L."/>
            <person name="Bryant D.A."/>
            <person name="Casamayor E.O."/>
        </authorList>
    </citation>
    <scope>NUCLEOTIDE SEQUENCE [LARGE SCALE GENOMIC DNA]</scope>
    <source>
        <strain evidence="3">CIII</strain>
    </source>
</reference>
<comment type="function">
    <text evidence="1">Could be involved in insertion of integral membrane proteins into the membrane.</text>
</comment>
<sequence length="86" mass="9843">MVIWKVVNKAPLALIKFYRGFLSPMFPPSCRFYPTCSAYALEAFETHNFFKASWLSVWRILRCNPFSKGGYDPVPPHDGVPGTKED</sequence>
<name>A0A165MAP1_PELLU</name>